<evidence type="ECO:0000313" key="2">
    <source>
        <dbReference type="EMBL" id="CAL4184384.1"/>
    </source>
</evidence>
<proteinExistence type="predicted"/>
<keyword evidence="3" id="KW-1185">Reference proteome</keyword>
<evidence type="ECO:0000256" key="1">
    <source>
        <dbReference type="SAM" id="MobiDB-lite"/>
    </source>
</evidence>
<evidence type="ECO:0000313" key="3">
    <source>
        <dbReference type="Proteomes" id="UP001497623"/>
    </source>
</evidence>
<organism evidence="2 3">
    <name type="scientific">Meganyctiphanes norvegica</name>
    <name type="common">Northern krill</name>
    <name type="synonym">Thysanopoda norvegica</name>
    <dbReference type="NCBI Taxonomy" id="48144"/>
    <lineage>
        <taxon>Eukaryota</taxon>
        <taxon>Metazoa</taxon>
        <taxon>Ecdysozoa</taxon>
        <taxon>Arthropoda</taxon>
        <taxon>Crustacea</taxon>
        <taxon>Multicrustacea</taxon>
        <taxon>Malacostraca</taxon>
        <taxon>Eumalacostraca</taxon>
        <taxon>Eucarida</taxon>
        <taxon>Euphausiacea</taxon>
        <taxon>Euphausiidae</taxon>
        <taxon>Meganyctiphanes</taxon>
    </lineage>
</organism>
<protein>
    <submittedName>
        <fullName evidence="2">Uncharacterized protein</fullName>
    </submittedName>
</protein>
<sequence>QEVSFRTVTLPPETPTSSLGGRGHLGRSRRSKSSSRRSLHLGDDPPDDYDVFESSEEEFPVDAHHLTDDEDSEEGTAEGTGIGRVGSSLHSFGNITGVGGSSSRQPSIRRVGSRQMLVFLTDGNTIGDVSRI</sequence>
<dbReference type="EMBL" id="CAXKWB010061536">
    <property type="protein sequence ID" value="CAL4184384.1"/>
    <property type="molecule type" value="Genomic_DNA"/>
</dbReference>
<feature type="compositionally biased region" description="Basic residues" evidence="1">
    <location>
        <begin position="24"/>
        <end position="39"/>
    </location>
</feature>
<feature type="region of interest" description="Disordered" evidence="1">
    <location>
        <begin position="1"/>
        <end position="110"/>
    </location>
</feature>
<dbReference type="Proteomes" id="UP001497623">
    <property type="component" value="Unassembled WGS sequence"/>
</dbReference>
<accession>A0AAV2SER5</accession>
<feature type="compositionally biased region" description="Acidic residues" evidence="1">
    <location>
        <begin position="44"/>
        <end position="60"/>
    </location>
</feature>
<name>A0AAV2SER5_MEGNR</name>
<feature type="non-terminal residue" evidence="2">
    <location>
        <position position="1"/>
    </location>
</feature>
<dbReference type="AlphaFoldDB" id="A0AAV2SER5"/>
<gene>
    <name evidence="2" type="ORF">MNOR_LOCUS35813</name>
</gene>
<comment type="caution">
    <text evidence="2">The sequence shown here is derived from an EMBL/GenBank/DDBJ whole genome shotgun (WGS) entry which is preliminary data.</text>
</comment>
<reference evidence="2 3" key="1">
    <citation type="submission" date="2024-05" db="EMBL/GenBank/DDBJ databases">
        <authorList>
            <person name="Wallberg A."/>
        </authorList>
    </citation>
    <scope>NUCLEOTIDE SEQUENCE [LARGE SCALE GENOMIC DNA]</scope>
</reference>